<evidence type="ECO:0000313" key="3">
    <source>
        <dbReference type="EMBL" id="MCK8779911.1"/>
    </source>
</evidence>
<dbReference type="InterPro" id="IPR009506">
    <property type="entry name" value="YjiS-like"/>
</dbReference>
<dbReference type="EMBL" id="JALPRY010000008">
    <property type="protein sequence ID" value="MCK8779911.1"/>
    <property type="molecule type" value="Genomic_DNA"/>
</dbReference>
<evidence type="ECO:0000259" key="2">
    <source>
        <dbReference type="Pfam" id="PF06568"/>
    </source>
</evidence>
<protein>
    <submittedName>
        <fullName evidence="3">DUF1127 domain-containing protein</fullName>
    </submittedName>
</protein>
<evidence type="ECO:0000313" key="4">
    <source>
        <dbReference type="Proteomes" id="UP001202827"/>
    </source>
</evidence>
<feature type="domain" description="YjiS-like" evidence="2">
    <location>
        <begin position="17"/>
        <end position="51"/>
    </location>
</feature>
<dbReference type="Proteomes" id="UP001202827">
    <property type="component" value="Unassembled WGS sequence"/>
</dbReference>
<name>A0ABT0IPW5_9HYPH</name>
<keyword evidence="4" id="KW-1185">Reference proteome</keyword>
<sequence length="94" mass="10267">MSVERVDPIGRFYRDVVAVVSRWWRQATTEQELQWLSDRDLADIGVARSDITELARKHAGSATTIGLAKGAKITPADTGVPPPVHKTLGGPIFN</sequence>
<dbReference type="Pfam" id="PF06568">
    <property type="entry name" value="YjiS-like"/>
    <property type="match status" value="1"/>
</dbReference>
<feature type="region of interest" description="Disordered" evidence="1">
    <location>
        <begin position="75"/>
        <end position="94"/>
    </location>
</feature>
<comment type="caution">
    <text evidence="3">The sequence shown here is derived from an EMBL/GenBank/DDBJ whole genome shotgun (WGS) entry which is preliminary data.</text>
</comment>
<evidence type="ECO:0000256" key="1">
    <source>
        <dbReference type="SAM" id="MobiDB-lite"/>
    </source>
</evidence>
<organism evidence="3 4">
    <name type="scientific">Neorhizobium turbinariae</name>
    <dbReference type="NCBI Taxonomy" id="2937795"/>
    <lineage>
        <taxon>Bacteria</taxon>
        <taxon>Pseudomonadati</taxon>
        <taxon>Pseudomonadota</taxon>
        <taxon>Alphaproteobacteria</taxon>
        <taxon>Hyphomicrobiales</taxon>
        <taxon>Rhizobiaceae</taxon>
        <taxon>Rhizobium/Agrobacterium group</taxon>
        <taxon>Neorhizobium</taxon>
    </lineage>
</organism>
<proteinExistence type="predicted"/>
<reference evidence="3 4" key="1">
    <citation type="submission" date="2022-04" db="EMBL/GenBank/DDBJ databases">
        <title>Rhizobium coralii sp. nov., isolated from coral Turbinaria peltata.</title>
        <authorList>
            <person name="Sun H."/>
        </authorList>
    </citation>
    <scope>NUCLEOTIDE SEQUENCE [LARGE SCALE GENOMIC DNA]</scope>
    <source>
        <strain evidence="3 4">NTR19</strain>
    </source>
</reference>
<accession>A0ABT0IPW5</accession>
<gene>
    <name evidence="3" type="ORF">M0654_07900</name>
</gene>
<dbReference type="RefSeq" id="WP_248682598.1">
    <property type="nucleotide sequence ID" value="NZ_JALPRY010000008.1"/>
</dbReference>